<dbReference type="CDD" id="cd00082">
    <property type="entry name" value="HisKA"/>
    <property type="match status" value="1"/>
</dbReference>
<evidence type="ECO:0000256" key="5">
    <source>
        <dbReference type="ARBA" id="ARBA00022777"/>
    </source>
</evidence>
<dbReference type="InterPro" id="IPR050736">
    <property type="entry name" value="Sensor_HK_Regulatory"/>
</dbReference>
<dbReference type="SMART" id="SM00387">
    <property type="entry name" value="HATPase_c"/>
    <property type="match status" value="1"/>
</dbReference>
<dbReference type="InterPro" id="IPR003594">
    <property type="entry name" value="HATPase_dom"/>
</dbReference>
<keyword evidence="11" id="KW-1185">Reference proteome</keyword>
<reference evidence="10 11" key="1">
    <citation type="submission" date="2020-08" db="EMBL/GenBank/DDBJ databases">
        <title>Paraeoetvoesia sp. YC-7-48 draft genome sequence.</title>
        <authorList>
            <person name="Yao L."/>
        </authorList>
    </citation>
    <scope>NUCLEOTIDE SEQUENCE [LARGE SCALE GENOMIC DNA]</scope>
    <source>
        <strain evidence="11">YC-7-48</strain>
    </source>
</reference>
<feature type="transmembrane region" description="Helical" evidence="7">
    <location>
        <begin position="326"/>
        <end position="352"/>
    </location>
</feature>
<proteinExistence type="predicted"/>
<dbReference type="PROSITE" id="PS50109">
    <property type="entry name" value="HIS_KIN"/>
    <property type="match status" value="1"/>
</dbReference>
<dbReference type="Gene3D" id="3.30.565.10">
    <property type="entry name" value="Histidine kinase-like ATPase, C-terminal domain"/>
    <property type="match status" value="1"/>
</dbReference>
<dbReference type="PANTHER" id="PTHR43711:SF1">
    <property type="entry name" value="HISTIDINE KINASE 1"/>
    <property type="match status" value="1"/>
</dbReference>
<feature type="transmembrane region" description="Helical" evidence="7">
    <location>
        <begin position="358"/>
        <end position="379"/>
    </location>
</feature>
<dbReference type="SMART" id="SM00388">
    <property type="entry name" value="HisKA"/>
    <property type="match status" value="1"/>
</dbReference>
<dbReference type="PRINTS" id="PR00344">
    <property type="entry name" value="BCTRLSENSOR"/>
</dbReference>
<dbReference type="PANTHER" id="PTHR43711">
    <property type="entry name" value="TWO-COMPONENT HISTIDINE KINASE"/>
    <property type="match status" value="1"/>
</dbReference>
<keyword evidence="5 10" id="KW-0418">Kinase</keyword>
<keyword evidence="8" id="KW-0732">Signal</keyword>
<protein>
    <recommendedName>
        <fullName evidence="2">histidine kinase</fullName>
        <ecNumber evidence="2">2.7.13.3</ecNumber>
    </recommendedName>
</protein>
<feature type="domain" description="Histidine kinase" evidence="9">
    <location>
        <begin position="414"/>
        <end position="633"/>
    </location>
</feature>
<dbReference type="Pfam" id="PF07695">
    <property type="entry name" value="7TMR-DISM_7TM"/>
    <property type="match status" value="1"/>
</dbReference>
<feature type="transmembrane region" description="Helical" evidence="7">
    <location>
        <begin position="269"/>
        <end position="289"/>
    </location>
</feature>
<keyword evidence="4" id="KW-0808">Transferase</keyword>
<dbReference type="RefSeq" id="WP_185780123.1">
    <property type="nucleotide sequence ID" value="NZ_JACJUU010000008.1"/>
</dbReference>
<dbReference type="Gene3D" id="2.60.40.2380">
    <property type="match status" value="1"/>
</dbReference>
<feature type="transmembrane region" description="Helical" evidence="7">
    <location>
        <begin position="301"/>
        <end position="319"/>
    </location>
</feature>
<dbReference type="Gene3D" id="1.10.287.130">
    <property type="match status" value="1"/>
</dbReference>
<dbReference type="InterPro" id="IPR005467">
    <property type="entry name" value="His_kinase_dom"/>
</dbReference>
<feature type="transmembrane region" description="Helical" evidence="7">
    <location>
        <begin position="236"/>
        <end position="257"/>
    </location>
</feature>
<name>A0A842HUG6_9BURK</name>
<evidence type="ECO:0000259" key="9">
    <source>
        <dbReference type="PROSITE" id="PS50109"/>
    </source>
</evidence>
<keyword evidence="3" id="KW-0597">Phosphoprotein</keyword>
<feature type="chain" id="PRO_5032953658" description="histidine kinase" evidence="8">
    <location>
        <begin position="20"/>
        <end position="639"/>
    </location>
</feature>
<keyword evidence="7" id="KW-0812">Transmembrane</keyword>
<feature type="signal peptide" evidence="8">
    <location>
        <begin position="1"/>
        <end position="19"/>
    </location>
</feature>
<keyword evidence="7" id="KW-1133">Transmembrane helix</keyword>
<evidence type="ECO:0000256" key="7">
    <source>
        <dbReference type="SAM" id="Phobius"/>
    </source>
</evidence>
<evidence type="ECO:0000256" key="4">
    <source>
        <dbReference type="ARBA" id="ARBA00022679"/>
    </source>
</evidence>
<evidence type="ECO:0000256" key="2">
    <source>
        <dbReference type="ARBA" id="ARBA00012438"/>
    </source>
</evidence>
<dbReference type="SUPFAM" id="SSF47384">
    <property type="entry name" value="Homodimeric domain of signal transducing histidine kinase"/>
    <property type="match status" value="1"/>
</dbReference>
<evidence type="ECO:0000256" key="1">
    <source>
        <dbReference type="ARBA" id="ARBA00000085"/>
    </source>
</evidence>
<dbReference type="InterPro" id="IPR003661">
    <property type="entry name" value="HisK_dim/P_dom"/>
</dbReference>
<dbReference type="InterPro" id="IPR011623">
    <property type="entry name" value="7TMR_DISM_rcpt_extracell_dom1"/>
</dbReference>
<dbReference type="GO" id="GO:0000155">
    <property type="term" value="F:phosphorelay sensor kinase activity"/>
    <property type="evidence" value="ECO:0007669"/>
    <property type="project" value="InterPro"/>
</dbReference>
<keyword evidence="7" id="KW-0472">Membrane</keyword>
<dbReference type="EC" id="2.7.13.3" evidence="2"/>
<feature type="transmembrane region" description="Helical" evidence="7">
    <location>
        <begin position="178"/>
        <end position="197"/>
    </location>
</feature>
<comment type="caution">
    <text evidence="10">The sequence shown here is derived from an EMBL/GenBank/DDBJ whole genome shotgun (WGS) entry which is preliminary data.</text>
</comment>
<feature type="transmembrane region" description="Helical" evidence="7">
    <location>
        <begin position="204"/>
        <end position="230"/>
    </location>
</feature>
<evidence type="ECO:0000313" key="10">
    <source>
        <dbReference type="EMBL" id="MBC2770445.1"/>
    </source>
</evidence>
<evidence type="ECO:0000256" key="3">
    <source>
        <dbReference type="ARBA" id="ARBA00022553"/>
    </source>
</evidence>
<dbReference type="InterPro" id="IPR036890">
    <property type="entry name" value="HATPase_C_sf"/>
</dbReference>
<dbReference type="CDD" id="cd00075">
    <property type="entry name" value="HATPase"/>
    <property type="match status" value="1"/>
</dbReference>
<comment type="catalytic activity">
    <reaction evidence="1">
        <text>ATP + protein L-histidine = ADP + protein N-phospho-L-histidine.</text>
        <dbReference type="EC" id="2.7.13.3"/>
    </reaction>
</comment>
<organism evidence="10 11">
    <name type="scientific">Pusillimonas minor</name>
    <dbReference type="NCBI Taxonomy" id="2697024"/>
    <lineage>
        <taxon>Bacteria</taxon>
        <taxon>Pseudomonadati</taxon>
        <taxon>Pseudomonadota</taxon>
        <taxon>Betaproteobacteria</taxon>
        <taxon>Burkholderiales</taxon>
        <taxon>Alcaligenaceae</taxon>
        <taxon>Pusillimonas</taxon>
    </lineage>
</organism>
<accession>A0A842HUG6</accession>
<keyword evidence="6" id="KW-0902">Two-component regulatory system</keyword>
<dbReference type="AlphaFoldDB" id="A0A842HUG6"/>
<dbReference type="EMBL" id="JACJUU010000008">
    <property type="protein sequence ID" value="MBC2770445.1"/>
    <property type="molecule type" value="Genomic_DNA"/>
</dbReference>
<dbReference type="SUPFAM" id="SSF55874">
    <property type="entry name" value="ATPase domain of HSP90 chaperone/DNA topoisomerase II/histidine kinase"/>
    <property type="match status" value="1"/>
</dbReference>
<evidence type="ECO:0000313" key="11">
    <source>
        <dbReference type="Proteomes" id="UP000545386"/>
    </source>
</evidence>
<dbReference type="Pfam" id="PF07696">
    <property type="entry name" value="7TMR-DISMED2"/>
    <property type="match status" value="1"/>
</dbReference>
<dbReference type="Pfam" id="PF02518">
    <property type="entry name" value="HATPase_c"/>
    <property type="match status" value="1"/>
</dbReference>
<dbReference type="Proteomes" id="UP000545386">
    <property type="component" value="Unassembled WGS sequence"/>
</dbReference>
<gene>
    <name evidence="10" type="ORF">GTU67_11060</name>
</gene>
<evidence type="ECO:0000256" key="8">
    <source>
        <dbReference type="SAM" id="SignalP"/>
    </source>
</evidence>
<dbReference type="InterPro" id="IPR004358">
    <property type="entry name" value="Sig_transdc_His_kin-like_C"/>
</dbReference>
<sequence>MAQLVLLVAALGIWPSAKAQVHLGPDLPFVWHEDQTAAIDLDEFLKLPDTSLRRSQVPVSLGYTASALWVKIFLPASAFEGKDGWLTVGPNFINDIVVYFRPAGSDGDWARKDAGDLWPGKRGDIDYRFAVFNIPAPVPGNPGYDVVFRAESDSALLLKATLRTPADMAEHAAKSTGFWSFYFGLAAISFGLALLMAIFIRKPFLWSICLFSLTYVLVACVEGFVNWLIGDYAPNLQHYLTSVLNLMAFSSLLWMWSEMLEFKRHAPKIYRFVLGVAVLIALLTLLIPLGRYGLAVKIQTLIFSVGVVTFLVWLLVIYLQKKISLGLLLLGMSPLVYFATGIMAQLSLYGLIPYYDTIYVVWQYALMLNILTVLGLAVHRVQTENQQTREKRLLARELQLEREANVYQRQFIGMVAHEFRTPLAIISSALQNLRLTQINEAQREIRYDKIQRATDRLVQLTDNCLADSRLSSGNLYLDRQSTDLVGLTQSVIELFNTASEHNIKLTINGKPTLRVPGLVILSADAALLRIALSNLLDNALKHTGTGPISIDISTFADMVAVSITDTGPGIPTEYAERIFERYLRVESPGRRTSGTGLGLHVAREIATAHGGTLVLKPNHPQGCCFILTLPAQSNAKKRK</sequence>
<evidence type="ECO:0000256" key="6">
    <source>
        <dbReference type="ARBA" id="ARBA00023012"/>
    </source>
</evidence>
<dbReference type="InterPro" id="IPR036097">
    <property type="entry name" value="HisK_dim/P_sf"/>
</dbReference>
<dbReference type="InterPro" id="IPR011622">
    <property type="entry name" value="7TMR_DISM_rcpt_extracell_dom2"/>
</dbReference>
<dbReference type="Pfam" id="PF00512">
    <property type="entry name" value="HisKA"/>
    <property type="match status" value="1"/>
</dbReference>